<proteinExistence type="predicted"/>
<reference evidence="5" key="1">
    <citation type="submission" date="2023-05" db="EMBL/GenBank/DDBJ databases">
        <title>Anaerotaeda fermentans gen. nov., sp. nov., a novel anaerobic planctomycete of the new family within the order Sedimentisphaerales isolated from Taman Peninsula, Russia.</title>
        <authorList>
            <person name="Khomyakova M.A."/>
            <person name="Merkel A.Y."/>
            <person name="Slobodkin A.I."/>
        </authorList>
    </citation>
    <scope>NUCLEOTIDE SEQUENCE</scope>
    <source>
        <strain evidence="5">M17dextr</strain>
    </source>
</reference>
<dbReference type="PANTHER" id="PTHR43818:SF11">
    <property type="entry name" value="BCDNA.GH03377"/>
    <property type="match status" value="1"/>
</dbReference>
<comment type="caution">
    <text evidence="5">The sequence shown here is derived from an EMBL/GenBank/DDBJ whole genome shotgun (WGS) entry which is preliminary data.</text>
</comment>
<evidence type="ECO:0000259" key="3">
    <source>
        <dbReference type="Pfam" id="PF01408"/>
    </source>
</evidence>
<dbReference type="PANTHER" id="PTHR43818">
    <property type="entry name" value="BCDNA.GH03377"/>
    <property type="match status" value="1"/>
</dbReference>
<dbReference type="Pfam" id="PF01408">
    <property type="entry name" value="GFO_IDH_MocA"/>
    <property type="match status" value="1"/>
</dbReference>
<evidence type="ECO:0000313" key="6">
    <source>
        <dbReference type="Proteomes" id="UP001431776"/>
    </source>
</evidence>
<accession>A0AAW6TZV2</accession>
<evidence type="ECO:0000256" key="2">
    <source>
        <dbReference type="SAM" id="SignalP"/>
    </source>
</evidence>
<dbReference type="InterPro" id="IPR006311">
    <property type="entry name" value="TAT_signal"/>
</dbReference>
<evidence type="ECO:0000259" key="4">
    <source>
        <dbReference type="Pfam" id="PF22725"/>
    </source>
</evidence>
<sequence length="442" mass="48639">MNRRSFLRSTAAAGAGLVVSSSVAAPAGSGNGNDVRVALIGAGAQGEVLLNICLKMGVEAGIRVTAVCDVWEDLNLKRAVGLLGRYGHEAPGYVDYREMLDKEKDLDAVMIATPDVCHAEQAVASLEAGLHVYCEAPMSNTIEGARRMVQAARQAGKQFQIGQQRRSNPRYRHGQTQLLEAANLLGRLTAVNGRWHHPARTDRGWARRWALDEATLGRHGYASMHQFRNWMWYRALGSGPSVDFGVHQIDVINWFLGGPPRTITARGGTYYYDPKTHEWPDTAMAILEYETDEGLVAVSYETLCTNGYGGHVEVFMGDQGTLELSESASRSGVYRDPEAPDWRKWVRLGLLREPGGEDKPQTSAANIDVQETTPPARYEIPITLDVPYHQPHLANFFDAIRGRAELNCSGETAYAGTVTAMKIVEAIENRQTLELTPDAFRV</sequence>
<dbReference type="Pfam" id="PF22725">
    <property type="entry name" value="GFO_IDH_MocA_C3"/>
    <property type="match status" value="1"/>
</dbReference>
<dbReference type="InterPro" id="IPR000683">
    <property type="entry name" value="Gfo/Idh/MocA-like_OxRdtase_N"/>
</dbReference>
<dbReference type="InterPro" id="IPR036291">
    <property type="entry name" value="NAD(P)-bd_dom_sf"/>
</dbReference>
<feature type="domain" description="GFO/IDH/MocA-like oxidoreductase" evidence="4">
    <location>
        <begin position="220"/>
        <end position="322"/>
    </location>
</feature>
<name>A0AAW6TZV2_9BACT</name>
<feature type="domain" description="Gfo/Idh/MocA-like oxidoreductase N-terminal" evidence="3">
    <location>
        <begin position="35"/>
        <end position="162"/>
    </location>
</feature>
<organism evidence="5 6">
    <name type="scientific">Anaerobaca lacustris</name>
    <dbReference type="NCBI Taxonomy" id="3044600"/>
    <lineage>
        <taxon>Bacteria</taxon>
        <taxon>Pseudomonadati</taxon>
        <taxon>Planctomycetota</taxon>
        <taxon>Phycisphaerae</taxon>
        <taxon>Sedimentisphaerales</taxon>
        <taxon>Anaerobacaceae</taxon>
        <taxon>Anaerobaca</taxon>
    </lineage>
</organism>
<keyword evidence="1" id="KW-0560">Oxidoreductase</keyword>
<dbReference type="RefSeq" id="WP_349245302.1">
    <property type="nucleotide sequence ID" value="NZ_JASCXX010000014.1"/>
</dbReference>
<gene>
    <name evidence="5" type="ORF">QJ522_12610</name>
</gene>
<dbReference type="AlphaFoldDB" id="A0AAW6TZV2"/>
<dbReference type="EMBL" id="JASCXX010000014">
    <property type="protein sequence ID" value="MDI6449892.1"/>
    <property type="molecule type" value="Genomic_DNA"/>
</dbReference>
<dbReference type="Gene3D" id="3.30.360.10">
    <property type="entry name" value="Dihydrodipicolinate Reductase, domain 2"/>
    <property type="match status" value="1"/>
</dbReference>
<protein>
    <submittedName>
        <fullName evidence="5">Gfo/Idh/MocA family oxidoreductase</fullName>
    </submittedName>
</protein>
<dbReference type="Gene3D" id="3.40.50.720">
    <property type="entry name" value="NAD(P)-binding Rossmann-like Domain"/>
    <property type="match status" value="1"/>
</dbReference>
<feature type="chain" id="PRO_5043812444" evidence="2">
    <location>
        <begin position="25"/>
        <end position="442"/>
    </location>
</feature>
<dbReference type="SUPFAM" id="SSF51735">
    <property type="entry name" value="NAD(P)-binding Rossmann-fold domains"/>
    <property type="match status" value="1"/>
</dbReference>
<evidence type="ECO:0000313" key="5">
    <source>
        <dbReference type="EMBL" id="MDI6449892.1"/>
    </source>
</evidence>
<evidence type="ECO:0000256" key="1">
    <source>
        <dbReference type="ARBA" id="ARBA00023002"/>
    </source>
</evidence>
<dbReference type="PROSITE" id="PS51318">
    <property type="entry name" value="TAT"/>
    <property type="match status" value="1"/>
</dbReference>
<keyword evidence="2" id="KW-0732">Signal</keyword>
<keyword evidence="6" id="KW-1185">Reference proteome</keyword>
<dbReference type="InterPro" id="IPR050463">
    <property type="entry name" value="Gfo/Idh/MocA_oxidrdct_glycsds"/>
</dbReference>
<dbReference type="InterPro" id="IPR055170">
    <property type="entry name" value="GFO_IDH_MocA-like_dom"/>
</dbReference>
<dbReference type="GO" id="GO:0000166">
    <property type="term" value="F:nucleotide binding"/>
    <property type="evidence" value="ECO:0007669"/>
    <property type="project" value="InterPro"/>
</dbReference>
<dbReference type="SUPFAM" id="SSF55347">
    <property type="entry name" value="Glyceraldehyde-3-phosphate dehydrogenase-like, C-terminal domain"/>
    <property type="match status" value="1"/>
</dbReference>
<dbReference type="Proteomes" id="UP001431776">
    <property type="component" value="Unassembled WGS sequence"/>
</dbReference>
<dbReference type="GO" id="GO:0016491">
    <property type="term" value="F:oxidoreductase activity"/>
    <property type="evidence" value="ECO:0007669"/>
    <property type="project" value="UniProtKB-KW"/>
</dbReference>
<feature type="signal peptide" evidence="2">
    <location>
        <begin position="1"/>
        <end position="24"/>
    </location>
</feature>